<sequence length="541" mass="60387">MTRHAVAREVALNAPGLPFEIWLQVMQLLAKGLDFADLYTCARLNHALANLALPQLYSVHEFANLDGSVVLWRSLIGSALGKTLYPYCTWIKVLKLSNLLSLLEDMGQQKTGLRASFFSPPLQSLKALKRDDIVIEVADLITKRVETAAEEADKAVQLAALEGPHFPSARLSTFVSRLSRLTSLAVRDGSVLNGDVGQAIRKTCPAFKELICFYCQGTDSDTELASFLRSLPPNTLEGFTVTSFNSIGKDAFQALTGHSDSLKRLGLMSIEPLAWESIDLLGTPNLESLVLEPSATARNLDRSIAEKVLLWLKQCIFLKELEITSFPHTGAVLDGLLESPDIHLTSLILRRWEPGPKQFYRNLGLQTGLRHLAMPSVEDDIEDDDLVLSEAHMCFSTALMQLHNLRRLVTNEPFTLDEFTRIVESNLLLEELVLNGYSGSEEAVPFLNLLKRLSHLKSVQIISETAFSVATIQEFLSTIDDPGFTDHGGFQFYLAQQEHASRFSDRQEEELDNEIRKRFGGRFFVSYQADPDDLHESDFSD</sequence>
<proteinExistence type="predicted"/>
<reference evidence="1" key="1">
    <citation type="submission" date="2023-06" db="EMBL/GenBank/DDBJ databases">
        <title>Genome-scale phylogeny and comparative genomics of the fungal order Sordariales.</title>
        <authorList>
            <consortium name="Lawrence Berkeley National Laboratory"/>
            <person name="Hensen N."/>
            <person name="Bonometti L."/>
            <person name="Westerberg I."/>
            <person name="Brannstrom I.O."/>
            <person name="Guillou S."/>
            <person name="Cros-Aarteil S."/>
            <person name="Calhoun S."/>
            <person name="Haridas S."/>
            <person name="Kuo A."/>
            <person name="Mondo S."/>
            <person name="Pangilinan J."/>
            <person name="Riley R."/>
            <person name="Labutti K."/>
            <person name="Andreopoulos B."/>
            <person name="Lipzen A."/>
            <person name="Chen C."/>
            <person name="Yanf M."/>
            <person name="Daum C."/>
            <person name="Ng V."/>
            <person name="Clum A."/>
            <person name="Steindorff A."/>
            <person name="Ohm R."/>
            <person name="Martin F."/>
            <person name="Silar P."/>
            <person name="Natvig D."/>
            <person name="Lalanne C."/>
            <person name="Gautier V."/>
            <person name="Ament-Velasquez S.L."/>
            <person name="Kruys A."/>
            <person name="Hutchinson M.I."/>
            <person name="Powell A.J."/>
            <person name="Barry K."/>
            <person name="Miller A.N."/>
            <person name="Grigoriev I.V."/>
            <person name="Debuchy R."/>
            <person name="Gladieux P."/>
            <person name="Thoren M.H."/>
            <person name="Johannesson H."/>
        </authorList>
    </citation>
    <scope>NUCLEOTIDE SEQUENCE</scope>
    <source>
        <strain evidence="1">CBS 606.72</strain>
    </source>
</reference>
<protein>
    <submittedName>
        <fullName evidence="1">Uncharacterized protein</fullName>
    </submittedName>
</protein>
<dbReference type="EMBL" id="JAULSU010000003">
    <property type="protein sequence ID" value="KAK0623502.1"/>
    <property type="molecule type" value="Genomic_DNA"/>
</dbReference>
<comment type="caution">
    <text evidence="1">The sequence shown here is derived from an EMBL/GenBank/DDBJ whole genome shotgun (WGS) entry which is preliminary data.</text>
</comment>
<evidence type="ECO:0000313" key="1">
    <source>
        <dbReference type="EMBL" id="KAK0623502.1"/>
    </source>
</evidence>
<evidence type="ECO:0000313" key="2">
    <source>
        <dbReference type="Proteomes" id="UP001175000"/>
    </source>
</evidence>
<accession>A0AA39WY32</accession>
<dbReference type="Proteomes" id="UP001175000">
    <property type="component" value="Unassembled WGS sequence"/>
</dbReference>
<keyword evidence="2" id="KW-1185">Reference proteome</keyword>
<dbReference type="InterPro" id="IPR032675">
    <property type="entry name" value="LRR_dom_sf"/>
</dbReference>
<dbReference type="SUPFAM" id="SSF52047">
    <property type="entry name" value="RNI-like"/>
    <property type="match status" value="1"/>
</dbReference>
<dbReference type="Gene3D" id="3.80.10.10">
    <property type="entry name" value="Ribonuclease Inhibitor"/>
    <property type="match status" value="1"/>
</dbReference>
<gene>
    <name evidence="1" type="ORF">B0T14DRAFT_428525</name>
</gene>
<organism evidence="1 2">
    <name type="scientific">Immersiella caudata</name>
    <dbReference type="NCBI Taxonomy" id="314043"/>
    <lineage>
        <taxon>Eukaryota</taxon>
        <taxon>Fungi</taxon>
        <taxon>Dikarya</taxon>
        <taxon>Ascomycota</taxon>
        <taxon>Pezizomycotina</taxon>
        <taxon>Sordariomycetes</taxon>
        <taxon>Sordariomycetidae</taxon>
        <taxon>Sordariales</taxon>
        <taxon>Lasiosphaeriaceae</taxon>
        <taxon>Immersiella</taxon>
    </lineage>
</organism>
<name>A0AA39WY32_9PEZI</name>
<dbReference type="AlphaFoldDB" id="A0AA39WY32"/>